<reference evidence="3 4" key="1">
    <citation type="submission" date="2019-11" db="EMBL/GenBank/DDBJ databases">
        <title>Whole genome sequence of Oryza granulata.</title>
        <authorList>
            <person name="Li W."/>
        </authorList>
    </citation>
    <scope>NUCLEOTIDE SEQUENCE [LARGE SCALE GENOMIC DNA]</scope>
    <source>
        <strain evidence="4">cv. Menghai</strain>
        <tissue evidence="3">Leaf</tissue>
    </source>
</reference>
<dbReference type="GO" id="GO:0046872">
    <property type="term" value="F:metal ion binding"/>
    <property type="evidence" value="ECO:0007669"/>
    <property type="project" value="UniProtKB-KW"/>
</dbReference>
<evidence type="ECO:0000313" key="3">
    <source>
        <dbReference type="EMBL" id="KAF0903222.1"/>
    </source>
</evidence>
<keyword evidence="4" id="KW-1185">Reference proteome</keyword>
<evidence type="ECO:0000313" key="4">
    <source>
        <dbReference type="Proteomes" id="UP000479710"/>
    </source>
</evidence>
<keyword evidence="2" id="KW-0460">Magnesium</keyword>
<name>A0A6G1CSY2_9ORYZ</name>
<evidence type="ECO:0000256" key="1">
    <source>
        <dbReference type="ARBA" id="ARBA00022723"/>
    </source>
</evidence>
<dbReference type="Proteomes" id="UP000479710">
    <property type="component" value="Unassembled WGS sequence"/>
</dbReference>
<accession>A0A6G1CSY2</accession>
<proteinExistence type="predicted"/>
<organism evidence="3 4">
    <name type="scientific">Oryza meyeriana var. granulata</name>
    <dbReference type="NCBI Taxonomy" id="110450"/>
    <lineage>
        <taxon>Eukaryota</taxon>
        <taxon>Viridiplantae</taxon>
        <taxon>Streptophyta</taxon>
        <taxon>Embryophyta</taxon>
        <taxon>Tracheophyta</taxon>
        <taxon>Spermatophyta</taxon>
        <taxon>Magnoliopsida</taxon>
        <taxon>Liliopsida</taxon>
        <taxon>Poales</taxon>
        <taxon>Poaceae</taxon>
        <taxon>BOP clade</taxon>
        <taxon>Oryzoideae</taxon>
        <taxon>Oryzeae</taxon>
        <taxon>Oryzinae</taxon>
        <taxon>Oryza</taxon>
        <taxon>Oryza meyeriana</taxon>
    </lineage>
</organism>
<sequence length="370" mass="41893">MEINLGMVEGGGENSYAKNSKLQEKALVATKPMIQKAIQEVYTAHLPKTILVADMGCSSGPNTLIFISEVIKVISEYCQTIGHRPVDLQFFLNDLPGNDFNYLFKSLERLDKLVARDQNRAAAIIPRYYVAGLPRSYYTRVFPDKSVHLFHSSYSLHWRSQMFQESKKGEFVNEGNIYIAKSTPKSVIKLYQELFYKDFSKFLELRSQELVSCGQMVLTFLGRKNDDILDANLSILYGLISQALQSLVVEGLVEKEKLDSFNIPNYGPSVNEVKTVVTRNNLFTINKIQIFESNWDPYDDSEGQVLNPIQSGVNVAKCLRAVLEHLIVSHFGESVLDALFLRFARNVAQYLEKKEGKHTVILLSLSARNS</sequence>
<dbReference type="Gene3D" id="1.10.1200.270">
    <property type="entry name" value="Methyltransferase, alpha-helical capping domain"/>
    <property type="match status" value="1"/>
</dbReference>
<dbReference type="InterPro" id="IPR029063">
    <property type="entry name" value="SAM-dependent_MTases_sf"/>
</dbReference>
<keyword evidence="1" id="KW-0479">Metal-binding</keyword>
<protein>
    <submittedName>
        <fullName evidence="3">Uncharacterized protein</fullName>
    </submittedName>
</protein>
<dbReference type="AlphaFoldDB" id="A0A6G1CSY2"/>
<dbReference type="SUPFAM" id="SSF53335">
    <property type="entry name" value="S-adenosyl-L-methionine-dependent methyltransferases"/>
    <property type="match status" value="1"/>
</dbReference>
<comment type="caution">
    <text evidence="3">The sequence shown here is derived from an EMBL/GenBank/DDBJ whole genome shotgun (WGS) entry which is preliminary data.</text>
</comment>
<gene>
    <name evidence="3" type="ORF">E2562_025789</name>
</gene>
<evidence type="ECO:0000256" key="2">
    <source>
        <dbReference type="ARBA" id="ARBA00022842"/>
    </source>
</evidence>
<dbReference type="PANTHER" id="PTHR31009">
    <property type="entry name" value="S-ADENOSYL-L-METHIONINE:CARBOXYL METHYLTRANSFERASE FAMILY PROTEIN"/>
    <property type="match status" value="1"/>
</dbReference>
<dbReference type="InterPro" id="IPR005299">
    <property type="entry name" value="MeTrfase_7"/>
</dbReference>
<dbReference type="GO" id="GO:0008168">
    <property type="term" value="F:methyltransferase activity"/>
    <property type="evidence" value="ECO:0007669"/>
    <property type="project" value="InterPro"/>
</dbReference>
<dbReference type="InterPro" id="IPR042086">
    <property type="entry name" value="MeTrfase_capping"/>
</dbReference>
<dbReference type="Pfam" id="PF03492">
    <property type="entry name" value="Methyltransf_7"/>
    <property type="match status" value="1"/>
</dbReference>
<dbReference type="OrthoDB" id="742322at2759"/>
<dbReference type="EMBL" id="SPHZ02000008">
    <property type="protein sequence ID" value="KAF0903222.1"/>
    <property type="molecule type" value="Genomic_DNA"/>
</dbReference>
<dbReference type="Gene3D" id="3.40.50.150">
    <property type="entry name" value="Vaccinia Virus protein VP39"/>
    <property type="match status" value="1"/>
</dbReference>